<dbReference type="EMBL" id="FNYE01000023">
    <property type="protein sequence ID" value="SEJ91177.1"/>
    <property type="molecule type" value="Genomic_DNA"/>
</dbReference>
<proteinExistence type="predicted"/>
<feature type="region of interest" description="Disordered" evidence="1">
    <location>
        <begin position="44"/>
        <end position="70"/>
    </location>
</feature>
<gene>
    <name evidence="2" type="ORF">SAMN05192539_102336</name>
</gene>
<protein>
    <submittedName>
        <fullName evidence="2">Uncharacterized protein</fullName>
    </submittedName>
</protein>
<organism evidence="2 3">
    <name type="scientific">Paraburkholderia diazotrophica</name>
    <dbReference type="NCBI Taxonomy" id="667676"/>
    <lineage>
        <taxon>Bacteria</taxon>
        <taxon>Pseudomonadati</taxon>
        <taxon>Pseudomonadota</taxon>
        <taxon>Betaproteobacteria</taxon>
        <taxon>Burkholderiales</taxon>
        <taxon>Burkholderiaceae</taxon>
        <taxon>Paraburkholderia</taxon>
    </lineage>
</organism>
<keyword evidence="3" id="KW-1185">Reference proteome</keyword>
<name>A0A1H7CRJ9_9BURK</name>
<evidence type="ECO:0000313" key="2">
    <source>
        <dbReference type="EMBL" id="SEJ91177.1"/>
    </source>
</evidence>
<accession>A0A1H7CRJ9</accession>
<evidence type="ECO:0000313" key="3">
    <source>
        <dbReference type="Proteomes" id="UP000198866"/>
    </source>
</evidence>
<evidence type="ECO:0000256" key="1">
    <source>
        <dbReference type="SAM" id="MobiDB-lite"/>
    </source>
</evidence>
<reference evidence="3" key="1">
    <citation type="submission" date="2016-10" db="EMBL/GenBank/DDBJ databases">
        <authorList>
            <person name="Varghese N."/>
            <person name="Submissions S."/>
        </authorList>
    </citation>
    <scope>NUCLEOTIDE SEQUENCE [LARGE SCALE GENOMIC DNA]</scope>
    <source>
        <strain evidence="3">LMG 26031</strain>
    </source>
</reference>
<dbReference type="Proteomes" id="UP000198866">
    <property type="component" value="Unassembled WGS sequence"/>
</dbReference>
<dbReference type="AlphaFoldDB" id="A0A1H7CRJ9"/>
<sequence>MLAKTSSIRRQLNITLARLIASRLVSMEIPDNIACNRSAFDSNRRFNSRRNGRNASPSHGGKRSAVASRQKRSYNADLPFYWMTILQTLRMIPTRADRDVSLRPQSRAPARLLYRGSCTAPSEESSGPTSITWGECDQAESRLACAPYATSSTYAFRRVRATSSFSLRCRYLRCCRRTKANHE</sequence>